<dbReference type="InterPro" id="IPR049161">
    <property type="entry name" value="GH59_cat"/>
</dbReference>
<feature type="active site" description="Proton donor/acceptor" evidence="15">
    <location>
        <position position="142"/>
    </location>
</feature>
<dbReference type="Pfam" id="PF02057">
    <property type="entry name" value="Glyco_hydro_59"/>
    <property type="match status" value="2"/>
</dbReference>
<evidence type="ECO:0000256" key="4">
    <source>
        <dbReference type="ARBA" id="ARBA00022729"/>
    </source>
</evidence>
<evidence type="ECO:0000256" key="8">
    <source>
        <dbReference type="ARBA" id="ARBA00023098"/>
    </source>
</evidence>
<organism evidence="20 21">
    <name type="scientific">Pygocentrus nattereri</name>
    <name type="common">Red-bellied piranha</name>
    <dbReference type="NCBI Taxonomy" id="42514"/>
    <lineage>
        <taxon>Eukaryota</taxon>
        <taxon>Metazoa</taxon>
        <taxon>Chordata</taxon>
        <taxon>Craniata</taxon>
        <taxon>Vertebrata</taxon>
        <taxon>Euteleostomi</taxon>
        <taxon>Actinopterygii</taxon>
        <taxon>Neopterygii</taxon>
        <taxon>Teleostei</taxon>
        <taxon>Ostariophysi</taxon>
        <taxon>Characiformes</taxon>
        <taxon>Characoidei</taxon>
        <taxon>Pygocentrus</taxon>
    </lineage>
</organism>
<evidence type="ECO:0000256" key="1">
    <source>
        <dbReference type="ARBA" id="ARBA00005637"/>
    </source>
</evidence>
<reference evidence="20" key="2">
    <citation type="submission" date="2025-08" db="UniProtKB">
        <authorList>
            <consortium name="Ensembl"/>
        </authorList>
    </citation>
    <scope>IDENTIFICATION</scope>
</reference>
<dbReference type="InterPro" id="IPR001286">
    <property type="entry name" value="Glyco_hydro_59"/>
</dbReference>
<keyword evidence="7" id="KW-0442">Lipid degradation</keyword>
<dbReference type="Pfam" id="PF21708">
    <property type="entry name" value="Glyco_hydro_59_C"/>
    <property type="match status" value="1"/>
</dbReference>
<dbReference type="Gene3D" id="3.20.20.80">
    <property type="entry name" value="Glycosidases"/>
    <property type="match status" value="2"/>
</dbReference>
<evidence type="ECO:0000256" key="14">
    <source>
        <dbReference type="ARBA" id="ARBA00048813"/>
    </source>
</evidence>
<dbReference type="GO" id="GO:0004336">
    <property type="term" value="F:galactosylceramidase activity"/>
    <property type="evidence" value="ECO:0007669"/>
    <property type="project" value="UniProtKB-EC"/>
</dbReference>
<keyword evidence="5" id="KW-0378">Hydrolase</keyword>
<dbReference type="Ensembl" id="ENSPNAT00000086062.1">
    <property type="protein sequence ID" value="ENSPNAP00000078161.1"/>
    <property type="gene ID" value="ENSPNAG00000024827.2"/>
</dbReference>
<name>A0AAR2LV00_PYGNA</name>
<feature type="domain" description="Glycosyl hydrolase family 59 central" evidence="18">
    <location>
        <begin position="280"/>
        <end position="369"/>
    </location>
</feature>
<proteinExistence type="inferred from homology"/>
<dbReference type="AlphaFoldDB" id="A0AAR2LV00"/>
<dbReference type="Proteomes" id="UP001501920">
    <property type="component" value="Chromosome 10"/>
</dbReference>
<keyword evidence="11" id="KW-0326">Glycosidase</keyword>
<evidence type="ECO:0000256" key="5">
    <source>
        <dbReference type="ARBA" id="ARBA00022801"/>
    </source>
</evidence>
<keyword evidence="10" id="KW-0325">Glycoprotein</keyword>
<evidence type="ECO:0000256" key="10">
    <source>
        <dbReference type="ARBA" id="ARBA00023180"/>
    </source>
</evidence>
<evidence type="ECO:0000313" key="20">
    <source>
        <dbReference type="Ensembl" id="ENSPNAP00000078161.1"/>
    </source>
</evidence>
<dbReference type="GO" id="GO:0016020">
    <property type="term" value="C:membrane"/>
    <property type="evidence" value="ECO:0007669"/>
    <property type="project" value="GOC"/>
</dbReference>
<dbReference type="GO" id="GO:0005764">
    <property type="term" value="C:lysosome"/>
    <property type="evidence" value="ECO:0007669"/>
    <property type="project" value="TreeGrafter"/>
</dbReference>
<evidence type="ECO:0000256" key="9">
    <source>
        <dbReference type="ARBA" id="ARBA00023157"/>
    </source>
</evidence>
<dbReference type="PANTHER" id="PTHR15172:SF1">
    <property type="entry name" value="GALACTOCEREBROSIDASE"/>
    <property type="match status" value="1"/>
</dbReference>
<feature type="transmembrane region" description="Helical" evidence="16">
    <location>
        <begin position="149"/>
        <end position="167"/>
    </location>
</feature>
<evidence type="ECO:0000256" key="12">
    <source>
        <dbReference type="ARBA" id="ARBA00023982"/>
    </source>
</evidence>
<keyword evidence="16" id="KW-1133">Transmembrane helix</keyword>
<keyword evidence="9" id="KW-1015">Disulfide bond</keyword>
<comment type="catalytic activity">
    <reaction evidence="14">
        <text>beta-D-galactosyl-(1&lt;-&gt;1)-sphing-4-enine + H2O = sphing-4-enine + D-galactose</text>
        <dbReference type="Rhea" id="RHEA:43908"/>
        <dbReference type="ChEBI" id="CHEBI:4139"/>
        <dbReference type="ChEBI" id="CHEBI:15377"/>
        <dbReference type="ChEBI" id="CHEBI:57756"/>
        <dbReference type="ChEBI" id="CHEBI:57934"/>
    </reaction>
    <physiologicalReaction direction="left-to-right" evidence="14">
        <dbReference type="Rhea" id="RHEA:43909"/>
    </physiologicalReaction>
</comment>
<keyword evidence="16" id="KW-0812">Transmembrane</keyword>
<comment type="catalytic activity">
    <reaction evidence="12">
        <text>a D-galactosylceramide + H2O = an N-acyl-sphingoid base + D-galactose</text>
        <dbReference type="Rhea" id="RHEA:43412"/>
        <dbReference type="ChEBI" id="CHEBI:4139"/>
        <dbReference type="ChEBI" id="CHEBI:15377"/>
        <dbReference type="ChEBI" id="CHEBI:36498"/>
        <dbReference type="ChEBI" id="CHEBI:83273"/>
    </reaction>
    <physiologicalReaction direction="left-to-right" evidence="12">
        <dbReference type="Rhea" id="RHEA:43413"/>
    </physiologicalReaction>
</comment>
<evidence type="ECO:0000313" key="21">
    <source>
        <dbReference type="Proteomes" id="UP001501920"/>
    </source>
</evidence>
<evidence type="ECO:0000256" key="15">
    <source>
        <dbReference type="PIRSR" id="PIRSR601286-50"/>
    </source>
</evidence>
<evidence type="ECO:0000256" key="7">
    <source>
        <dbReference type="ARBA" id="ARBA00022963"/>
    </source>
</evidence>
<dbReference type="FunFam" id="2.60.120.560:FF:000001">
    <property type="entry name" value="galactocerebrosidase precursor"/>
    <property type="match status" value="1"/>
</dbReference>
<protein>
    <recommendedName>
        <fullName evidence="3">Galactocerebrosidase</fullName>
        <ecNumber evidence="2">3.2.1.46</ecNumber>
    </recommendedName>
    <alternativeName>
        <fullName evidence="13">Galactosylceramidase</fullName>
    </alternativeName>
</protein>
<dbReference type="Gene3D" id="3.20.20.70">
    <property type="entry name" value="Aldolase class I"/>
    <property type="match status" value="1"/>
</dbReference>
<dbReference type="Gene3D" id="2.60.120.560">
    <property type="entry name" value="Exo-inulinase, domain 1"/>
    <property type="match status" value="1"/>
</dbReference>
<accession>A0AAR2LV00</accession>
<evidence type="ECO:0000259" key="18">
    <source>
        <dbReference type="Pfam" id="PF17387"/>
    </source>
</evidence>
<reference evidence="20" key="3">
    <citation type="submission" date="2025-09" db="UniProtKB">
        <authorList>
            <consortium name="Ensembl"/>
        </authorList>
    </citation>
    <scope>IDENTIFICATION</scope>
</reference>
<dbReference type="GO" id="GO:0006683">
    <property type="term" value="P:galactosylceramide catabolic process"/>
    <property type="evidence" value="ECO:0007669"/>
    <property type="project" value="InterPro"/>
</dbReference>
<evidence type="ECO:0000256" key="11">
    <source>
        <dbReference type="ARBA" id="ARBA00023295"/>
    </source>
</evidence>
<feature type="domain" description="Glycosyl hydrolase family 59 catalytic" evidence="17">
    <location>
        <begin position="167"/>
        <end position="264"/>
    </location>
</feature>
<keyword evidence="21" id="KW-1185">Reference proteome</keyword>
<evidence type="ECO:0000256" key="2">
    <source>
        <dbReference type="ARBA" id="ARBA00012657"/>
    </source>
</evidence>
<dbReference type="InterPro" id="IPR013785">
    <property type="entry name" value="Aldolase_TIM"/>
</dbReference>
<dbReference type="InterPro" id="IPR049162">
    <property type="entry name" value="GH59_C"/>
</dbReference>
<dbReference type="PANTHER" id="PTHR15172">
    <property type="entry name" value="GALACTOCEREBROSIDASE"/>
    <property type="match status" value="1"/>
</dbReference>
<dbReference type="InterPro" id="IPR017853">
    <property type="entry name" value="GH"/>
</dbReference>
<keyword evidence="8" id="KW-0443">Lipid metabolism</keyword>
<feature type="domain" description="Glycosyl hydrolase family 59 C-terminal lectin" evidence="19">
    <location>
        <begin position="406"/>
        <end position="580"/>
    </location>
</feature>
<evidence type="ECO:0000259" key="19">
    <source>
        <dbReference type="Pfam" id="PF21708"/>
    </source>
</evidence>
<keyword evidence="4" id="KW-0732">Signal</keyword>
<dbReference type="InterPro" id="IPR035394">
    <property type="entry name" value="Glyco_hydro_59_dom"/>
</dbReference>
<evidence type="ECO:0000256" key="6">
    <source>
        <dbReference type="ARBA" id="ARBA00022919"/>
    </source>
</evidence>
<evidence type="ECO:0000259" key="17">
    <source>
        <dbReference type="Pfam" id="PF02057"/>
    </source>
</evidence>
<dbReference type="PRINTS" id="PR00850">
    <property type="entry name" value="GLHYDRLASE59"/>
</dbReference>
<dbReference type="GeneTree" id="ENSGT00390000003303"/>
<evidence type="ECO:0000256" key="3">
    <source>
        <dbReference type="ARBA" id="ARBA00019657"/>
    </source>
</evidence>
<comment type="similarity">
    <text evidence="1">Belongs to the glycosyl hydrolase 59 family.</text>
</comment>
<evidence type="ECO:0000256" key="13">
    <source>
        <dbReference type="ARBA" id="ARBA00033098"/>
    </source>
</evidence>
<keyword evidence="6" id="KW-0746">Sphingolipid metabolism</keyword>
<evidence type="ECO:0000256" key="16">
    <source>
        <dbReference type="SAM" id="Phobius"/>
    </source>
</evidence>
<feature type="active site" description="Nucleophile" evidence="15">
    <location>
        <position position="191"/>
    </location>
</feature>
<keyword evidence="16" id="KW-0472">Membrane</keyword>
<feature type="domain" description="Glycosyl hydrolase family 59 catalytic" evidence="17">
    <location>
        <begin position="7"/>
        <end position="151"/>
    </location>
</feature>
<dbReference type="Pfam" id="PF17387">
    <property type="entry name" value="Glyco_hydro_59M"/>
    <property type="match status" value="1"/>
</dbReference>
<reference evidence="20 21" key="1">
    <citation type="submission" date="2020-10" db="EMBL/GenBank/DDBJ databases">
        <title>Pygocentrus nattereri (red-bellied piranha) genome, fPygNat1, primary haplotype.</title>
        <authorList>
            <person name="Myers G."/>
            <person name="Meyer A."/>
            <person name="Karagic N."/>
            <person name="Pippel M."/>
            <person name="Winkler S."/>
            <person name="Tracey A."/>
            <person name="Wood J."/>
            <person name="Formenti G."/>
            <person name="Howe K."/>
            <person name="Fedrigo O."/>
            <person name="Jarvis E.D."/>
        </authorList>
    </citation>
    <scope>NUCLEOTIDE SEQUENCE [LARGE SCALE GENOMIC DNA]</scope>
</reference>
<dbReference type="SUPFAM" id="SSF51445">
    <property type="entry name" value="(Trans)glycosidases"/>
    <property type="match status" value="2"/>
</dbReference>
<sequence>MGGLHWGKCATSRLLVNYAEPYRSQILDYLFKPNFGASLQILKVEIGGDAQTTDGTEPSHMHYENDENYFRGYEWWLMREAKKRNPNITLIGLPWAFPGWIGRGKNWPYDYPDITASYVVSWIIGAKQYHNLEIDYVGIWNERSFNSKYIKVNCIFCIYIVILYIYIGAHYPGTTTVPEALKTGKQLWSSEDYSTFNDDVGGGCWARILNQNYVNGQMTATISWNLVASYYQDLPFGRDGLMTAQEPWSGNYVVESPIWITGNTGHVFDTFRAATDIFLLTVNWGTHDHSVCIRPPLLPYTVTAQRATFCLKGSFASISELQVWHSKFDFKVKKPVYFQKLSPVKVSNGSFTLDLDVDEVYTVTTITTGLKGNYPEPPPSSPFPKIYKDDFKVQHPDFSEAPDFADQTGVFEYFINETDPGPHVYTLRQVVTQRPITWVADADQTISVIGDYKWQNVTVSCDLYMEEENGGGVFVAARVDKGGGSVRSARGIFFWVFADGTYKVTSDLSGQSVLAEGQSGTRANIWNTLTLSVKGDNAFGELNGHVLWKNAVGLVPKNGWAAIGTSSFQLAQFDNFAVQAE</sequence>
<dbReference type="EC" id="3.2.1.46" evidence="2"/>